<keyword evidence="2" id="KW-1185">Reference proteome</keyword>
<dbReference type="RefSeq" id="WP_134522264.1">
    <property type="nucleotide sequence ID" value="NZ_SOHH01000025.1"/>
</dbReference>
<name>A0A4R9BET8_9MICO</name>
<sequence length="218" mass="22967">MFRTTPGTPAPHLPIKTAARYLGVSATPIRKGLASGVIPNLSLATVETLSRRDVLHEVDSVTGAPVPVLRLTPWQSETQDDAGAPPRMGIGYQHCMLDVDFLSSCDRWWPTSGRDQVLAAQAVLVAIGSIIVGWIDIDINKKIGVDSSGRLHYPGHIVARLDDVLGRSVRSVNTSSPNAAIAQTVMGLRVLGGGGGSITRLDPSAGLSADADTEEGDE</sequence>
<protein>
    <submittedName>
        <fullName evidence="1">Uncharacterized protein</fullName>
    </submittedName>
</protein>
<evidence type="ECO:0000313" key="1">
    <source>
        <dbReference type="EMBL" id="TFD82515.1"/>
    </source>
</evidence>
<dbReference type="AlphaFoldDB" id="A0A4R9BET8"/>
<proteinExistence type="predicted"/>
<gene>
    <name evidence="1" type="ORF">E3T48_02340</name>
</gene>
<dbReference type="Proteomes" id="UP000298313">
    <property type="component" value="Unassembled WGS sequence"/>
</dbReference>
<comment type="caution">
    <text evidence="1">The sequence shown here is derived from an EMBL/GenBank/DDBJ whole genome shotgun (WGS) entry which is preliminary data.</text>
</comment>
<organism evidence="1 2">
    <name type="scientific">Cryobacterium fucosi</name>
    <dbReference type="NCBI Taxonomy" id="1259157"/>
    <lineage>
        <taxon>Bacteria</taxon>
        <taxon>Bacillati</taxon>
        <taxon>Actinomycetota</taxon>
        <taxon>Actinomycetes</taxon>
        <taxon>Micrococcales</taxon>
        <taxon>Microbacteriaceae</taxon>
        <taxon>Cryobacterium</taxon>
    </lineage>
</organism>
<accession>A0A4R9BET8</accession>
<evidence type="ECO:0000313" key="2">
    <source>
        <dbReference type="Proteomes" id="UP000298313"/>
    </source>
</evidence>
<dbReference type="EMBL" id="SOHH01000025">
    <property type="protein sequence ID" value="TFD82515.1"/>
    <property type="molecule type" value="Genomic_DNA"/>
</dbReference>
<reference evidence="1 2" key="1">
    <citation type="submission" date="2019-03" db="EMBL/GenBank/DDBJ databases">
        <title>Genomics of glacier-inhabiting Cryobacterium strains.</title>
        <authorList>
            <person name="Liu Q."/>
            <person name="Xin Y.-H."/>
        </authorList>
    </citation>
    <scope>NUCLEOTIDE SEQUENCE [LARGE SCALE GENOMIC DNA]</scope>
    <source>
        <strain evidence="1 2">Hh4</strain>
    </source>
</reference>